<evidence type="ECO:0000256" key="1">
    <source>
        <dbReference type="SAM" id="MobiDB-lite"/>
    </source>
</evidence>
<protein>
    <submittedName>
        <fullName evidence="2">Uncharacterized protein</fullName>
    </submittedName>
</protein>
<evidence type="ECO:0000313" key="2">
    <source>
        <dbReference type="EMBL" id="QGJ94979.1"/>
    </source>
</evidence>
<dbReference type="GeneID" id="64766826"/>
<name>A0A649VSQ6_9CAUD</name>
<reference evidence="2 3" key="1">
    <citation type="submission" date="2019-10" db="EMBL/GenBank/DDBJ databases">
        <authorList>
            <person name="Garlena R.A."/>
            <person name="Russell D.A."/>
            <person name="Pope W.H."/>
            <person name="Jacobs-Sera D."/>
            <person name="Hatfull G.F."/>
        </authorList>
    </citation>
    <scope>NUCLEOTIDE SEQUENCE [LARGE SCALE GENOMIC DNA]</scope>
</reference>
<evidence type="ECO:0000313" key="3">
    <source>
        <dbReference type="Proteomes" id="UP000423065"/>
    </source>
</evidence>
<sequence length="120" mass="13756">MSTEPRTWHMNDLNSWGRNVYFSKPLESITEAAEKGVGTAPKGRLCGWLTPRPRVGDLFTCDMKSGRVAVLRVTKMDTYVDPPDMFYADVVFDGYADQEEQKSRIASAEKPRHRPWWMNA</sequence>
<feature type="compositionally biased region" description="Basic residues" evidence="1">
    <location>
        <begin position="111"/>
        <end position="120"/>
    </location>
</feature>
<accession>A0A649VSQ6</accession>
<proteinExistence type="predicted"/>
<keyword evidence="3" id="KW-1185">Reference proteome</keyword>
<feature type="region of interest" description="Disordered" evidence="1">
    <location>
        <begin position="101"/>
        <end position="120"/>
    </location>
</feature>
<organism evidence="2 3">
    <name type="scientific">Gordonia phage Stormageddon</name>
    <dbReference type="NCBI Taxonomy" id="2656541"/>
    <lineage>
        <taxon>Viruses</taxon>
        <taxon>Duplodnaviria</taxon>
        <taxon>Heunggongvirae</taxon>
        <taxon>Uroviricota</taxon>
        <taxon>Caudoviricetes</taxon>
        <taxon>Stormageddonvirus</taxon>
        <taxon>Stormageddonvirus Stormageddon</taxon>
    </lineage>
</organism>
<dbReference type="KEGG" id="vg:64766826"/>
<dbReference type="Proteomes" id="UP000423065">
    <property type="component" value="Segment"/>
</dbReference>
<feature type="compositionally biased region" description="Basic and acidic residues" evidence="1">
    <location>
        <begin position="101"/>
        <end position="110"/>
    </location>
</feature>
<gene>
    <name evidence="2" type="primary">119</name>
    <name evidence="2" type="ORF">SEA_STORMAGEDDON_119</name>
</gene>
<dbReference type="RefSeq" id="YP_010059594.1">
    <property type="nucleotide sequence ID" value="NC_054726.1"/>
</dbReference>
<dbReference type="EMBL" id="MN586040">
    <property type="protein sequence ID" value="QGJ94979.1"/>
    <property type="molecule type" value="Genomic_DNA"/>
</dbReference>